<gene>
    <name evidence="1" type="ORF">FAZ19_16400</name>
</gene>
<dbReference type="Proteomes" id="UP000309872">
    <property type="component" value="Unassembled WGS sequence"/>
</dbReference>
<dbReference type="InterPro" id="IPR050640">
    <property type="entry name" value="Bact_2-comp_sensor_kinase"/>
</dbReference>
<evidence type="ECO:0008006" key="3">
    <source>
        <dbReference type="Google" id="ProtNLM"/>
    </source>
</evidence>
<dbReference type="OrthoDB" id="714306at2"/>
<protein>
    <recommendedName>
        <fullName evidence="3">Signal transduction histidine kinase internal region domain-containing protein</fullName>
    </recommendedName>
</protein>
<evidence type="ECO:0000313" key="2">
    <source>
        <dbReference type="Proteomes" id="UP000309872"/>
    </source>
</evidence>
<evidence type="ECO:0000313" key="1">
    <source>
        <dbReference type="EMBL" id="TJY63845.1"/>
    </source>
</evidence>
<accession>A0A4U0GXE7</accession>
<sequence length="201" mass="23666">MSGFIDRIFGGKSEVDVAKARYASALSFERSQLDKCLLGDYLKKHPKIYCSSFNQFLQGNLMKAEDRLIPLSEELDCLKEYIELYKTIREAHFYVEYEFPIEVASLQIYPFMMFPMVQNAIQNGYNTMEKHPIKVRIKTIHEKVQMEVSNRINHHVVNQGNTHFVEFYKQRLFIHYPEDHELIMNSNSNKFKATVSIQLNN</sequence>
<reference evidence="1 2" key="1">
    <citation type="submission" date="2019-04" db="EMBL/GenBank/DDBJ databases">
        <title>Sphingobacterium olei sp. nov., isolated from oil-contaminated soil.</title>
        <authorList>
            <person name="Liu B."/>
        </authorList>
    </citation>
    <scope>NUCLEOTIDE SEQUENCE [LARGE SCALE GENOMIC DNA]</scope>
    <source>
        <strain evidence="1 2">Y3L14</strain>
    </source>
</reference>
<dbReference type="RefSeq" id="WP_136821837.1">
    <property type="nucleotide sequence ID" value="NZ_BMJX01000005.1"/>
</dbReference>
<dbReference type="PANTHER" id="PTHR34220">
    <property type="entry name" value="SENSOR HISTIDINE KINASE YPDA"/>
    <property type="match status" value="1"/>
</dbReference>
<dbReference type="EMBL" id="SUKA01000005">
    <property type="protein sequence ID" value="TJY63845.1"/>
    <property type="molecule type" value="Genomic_DNA"/>
</dbReference>
<dbReference type="AlphaFoldDB" id="A0A4U0GXE7"/>
<name>A0A4U0GXE7_9SPHI</name>
<comment type="caution">
    <text evidence="1">The sequence shown here is derived from an EMBL/GenBank/DDBJ whole genome shotgun (WGS) entry which is preliminary data.</text>
</comment>
<organism evidence="1 2">
    <name type="scientific">Sphingobacterium alkalisoli</name>
    <dbReference type="NCBI Taxonomy" id="1874115"/>
    <lineage>
        <taxon>Bacteria</taxon>
        <taxon>Pseudomonadati</taxon>
        <taxon>Bacteroidota</taxon>
        <taxon>Sphingobacteriia</taxon>
        <taxon>Sphingobacteriales</taxon>
        <taxon>Sphingobacteriaceae</taxon>
        <taxon>Sphingobacterium</taxon>
    </lineage>
</organism>
<keyword evidence="2" id="KW-1185">Reference proteome</keyword>
<proteinExistence type="predicted"/>
<dbReference type="PANTHER" id="PTHR34220:SF7">
    <property type="entry name" value="SENSOR HISTIDINE KINASE YPDA"/>
    <property type="match status" value="1"/>
</dbReference>